<sequence length="132" mass="14572">MHYIVAMAYILFGFFVAGGARPMEPAHSKPAASVETPQDTDSDIPSKTSSSRDSHEANKVTTIFTQYDTFVVDGDLKGVHPADPNQHVDIKVDIWFNLEWEELGSDAEHYLSGTAYQKSASLLIIKSSRVAR</sequence>
<dbReference type="EMBL" id="MU806136">
    <property type="protein sequence ID" value="KAJ3839300.1"/>
    <property type="molecule type" value="Genomic_DNA"/>
</dbReference>
<evidence type="ECO:0000256" key="2">
    <source>
        <dbReference type="SAM" id="SignalP"/>
    </source>
</evidence>
<keyword evidence="4" id="KW-1185">Reference proteome</keyword>
<feature type="non-terminal residue" evidence="3">
    <location>
        <position position="132"/>
    </location>
</feature>
<feature type="compositionally biased region" description="Polar residues" evidence="1">
    <location>
        <begin position="35"/>
        <end position="49"/>
    </location>
</feature>
<evidence type="ECO:0000313" key="4">
    <source>
        <dbReference type="Proteomes" id="UP001163846"/>
    </source>
</evidence>
<comment type="caution">
    <text evidence="3">The sequence shown here is derived from an EMBL/GenBank/DDBJ whole genome shotgun (WGS) entry which is preliminary data.</text>
</comment>
<protein>
    <submittedName>
        <fullName evidence="3">Uncharacterized protein</fullName>
    </submittedName>
</protein>
<evidence type="ECO:0000313" key="3">
    <source>
        <dbReference type="EMBL" id="KAJ3839300.1"/>
    </source>
</evidence>
<dbReference type="Proteomes" id="UP001163846">
    <property type="component" value="Unassembled WGS sequence"/>
</dbReference>
<feature type="chain" id="PRO_5041212808" evidence="2">
    <location>
        <begin position="23"/>
        <end position="132"/>
    </location>
</feature>
<keyword evidence="2" id="KW-0732">Signal</keyword>
<name>A0AA38PAH4_9AGAR</name>
<evidence type="ECO:0000256" key="1">
    <source>
        <dbReference type="SAM" id="MobiDB-lite"/>
    </source>
</evidence>
<accession>A0AA38PAH4</accession>
<proteinExistence type="predicted"/>
<feature type="region of interest" description="Disordered" evidence="1">
    <location>
        <begin position="25"/>
        <end position="57"/>
    </location>
</feature>
<dbReference type="AlphaFoldDB" id="A0AA38PAH4"/>
<reference evidence="3" key="1">
    <citation type="submission" date="2022-08" db="EMBL/GenBank/DDBJ databases">
        <authorList>
            <consortium name="DOE Joint Genome Institute"/>
            <person name="Min B."/>
            <person name="Riley R."/>
            <person name="Sierra-Patev S."/>
            <person name="Naranjo-Ortiz M."/>
            <person name="Looney B."/>
            <person name="Konkel Z."/>
            <person name="Slot J.C."/>
            <person name="Sakamoto Y."/>
            <person name="Steenwyk J.L."/>
            <person name="Rokas A."/>
            <person name="Carro J."/>
            <person name="Camarero S."/>
            <person name="Ferreira P."/>
            <person name="Molpeceres G."/>
            <person name="Ruiz-Duenas F.J."/>
            <person name="Serrano A."/>
            <person name="Henrissat B."/>
            <person name="Drula E."/>
            <person name="Hughes K.W."/>
            <person name="Mata J.L."/>
            <person name="Ishikawa N.K."/>
            <person name="Vargas-Isla R."/>
            <person name="Ushijima S."/>
            <person name="Smith C.A."/>
            <person name="Ahrendt S."/>
            <person name="Andreopoulos W."/>
            <person name="He G."/>
            <person name="Labutti K."/>
            <person name="Lipzen A."/>
            <person name="Ng V."/>
            <person name="Sandor L."/>
            <person name="Barry K."/>
            <person name="Martinez A.T."/>
            <person name="Xiao Y."/>
            <person name="Gibbons J.G."/>
            <person name="Terashima K."/>
            <person name="Hibbett D.S."/>
            <person name="Grigoriev I.V."/>
        </authorList>
    </citation>
    <scope>NUCLEOTIDE SEQUENCE</scope>
    <source>
        <strain evidence="3">TFB9207</strain>
    </source>
</reference>
<feature type="signal peptide" evidence="2">
    <location>
        <begin position="1"/>
        <end position="22"/>
    </location>
</feature>
<organism evidence="3 4">
    <name type="scientific">Lentinula raphanica</name>
    <dbReference type="NCBI Taxonomy" id="153919"/>
    <lineage>
        <taxon>Eukaryota</taxon>
        <taxon>Fungi</taxon>
        <taxon>Dikarya</taxon>
        <taxon>Basidiomycota</taxon>
        <taxon>Agaricomycotina</taxon>
        <taxon>Agaricomycetes</taxon>
        <taxon>Agaricomycetidae</taxon>
        <taxon>Agaricales</taxon>
        <taxon>Marasmiineae</taxon>
        <taxon>Omphalotaceae</taxon>
        <taxon>Lentinula</taxon>
    </lineage>
</organism>
<gene>
    <name evidence="3" type="ORF">F5878DRAFT_709561</name>
</gene>